<keyword evidence="4 9" id="KW-0732">Signal</keyword>
<comment type="subcellular location">
    <subcellularLocation>
        <location evidence="1">Membrane</location>
        <topology evidence="1">Multi-pass membrane protein</topology>
    </subcellularLocation>
</comment>
<feature type="region of interest" description="Disordered" evidence="7">
    <location>
        <begin position="464"/>
        <end position="535"/>
    </location>
</feature>
<evidence type="ECO:0000259" key="10">
    <source>
        <dbReference type="Pfam" id="PF06814"/>
    </source>
</evidence>
<evidence type="ECO:0000256" key="2">
    <source>
        <dbReference type="ARBA" id="ARBA00007883"/>
    </source>
</evidence>
<feature type="transmembrane region" description="Helical" evidence="8">
    <location>
        <begin position="371"/>
        <end position="391"/>
    </location>
</feature>
<evidence type="ECO:0000256" key="1">
    <source>
        <dbReference type="ARBA" id="ARBA00004141"/>
    </source>
</evidence>
<evidence type="ECO:0000256" key="7">
    <source>
        <dbReference type="SAM" id="MobiDB-lite"/>
    </source>
</evidence>
<evidence type="ECO:0000256" key="3">
    <source>
        <dbReference type="ARBA" id="ARBA00022692"/>
    </source>
</evidence>
<dbReference type="EMBL" id="MU253843">
    <property type="protein sequence ID" value="KAG9245522.1"/>
    <property type="molecule type" value="Genomic_DNA"/>
</dbReference>
<evidence type="ECO:0000256" key="4">
    <source>
        <dbReference type="ARBA" id="ARBA00022729"/>
    </source>
</evidence>
<dbReference type="PANTHER" id="PTHR21229">
    <property type="entry name" value="LUNG SEVEN TRANSMEMBRANE RECEPTOR"/>
    <property type="match status" value="1"/>
</dbReference>
<dbReference type="AlphaFoldDB" id="A0A9P7Z5J0"/>
<dbReference type="Pfam" id="PF21902">
    <property type="entry name" value="PTM1-like_N"/>
    <property type="match status" value="1"/>
</dbReference>
<organism evidence="12 13">
    <name type="scientific">Calycina marina</name>
    <dbReference type="NCBI Taxonomy" id="1763456"/>
    <lineage>
        <taxon>Eukaryota</taxon>
        <taxon>Fungi</taxon>
        <taxon>Dikarya</taxon>
        <taxon>Ascomycota</taxon>
        <taxon>Pezizomycotina</taxon>
        <taxon>Leotiomycetes</taxon>
        <taxon>Helotiales</taxon>
        <taxon>Pezizellaceae</taxon>
        <taxon>Calycina</taxon>
    </lineage>
</organism>
<evidence type="ECO:0000256" key="5">
    <source>
        <dbReference type="ARBA" id="ARBA00022989"/>
    </source>
</evidence>
<dbReference type="GO" id="GO:0016020">
    <property type="term" value="C:membrane"/>
    <property type="evidence" value="ECO:0007669"/>
    <property type="project" value="UniProtKB-SubCell"/>
</dbReference>
<feature type="chain" id="PRO_5040171376" evidence="9">
    <location>
        <begin position="21"/>
        <end position="535"/>
    </location>
</feature>
<dbReference type="GO" id="GO:0042147">
    <property type="term" value="P:retrograde transport, endosome to Golgi"/>
    <property type="evidence" value="ECO:0007669"/>
    <property type="project" value="TreeGrafter"/>
</dbReference>
<dbReference type="PANTHER" id="PTHR21229:SF1">
    <property type="entry name" value="GH17801P"/>
    <property type="match status" value="1"/>
</dbReference>
<feature type="compositionally biased region" description="Basic and acidic residues" evidence="7">
    <location>
        <begin position="491"/>
        <end position="500"/>
    </location>
</feature>
<gene>
    <name evidence="12" type="ORF">BJ878DRAFT_439215</name>
</gene>
<dbReference type="Pfam" id="PF06814">
    <property type="entry name" value="GOST_TM"/>
    <property type="match status" value="1"/>
</dbReference>
<dbReference type="InterPro" id="IPR009637">
    <property type="entry name" value="GPR107/GPR108-like"/>
</dbReference>
<protein>
    <submittedName>
        <fullName evidence="12">Integral membrane protein-like protein</fullName>
    </submittedName>
</protein>
<keyword evidence="13" id="KW-1185">Reference proteome</keyword>
<dbReference type="GO" id="GO:0005794">
    <property type="term" value="C:Golgi apparatus"/>
    <property type="evidence" value="ECO:0007669"/>
    <property type="project" value="TreeGrafter"/>
</dbReference>
<reference evidence="12" key="1">
    <citation type="journal article" date="2021" name="IMA Fungus">
        <title>Genomic characterization of three marine fungi, including Emericellopsis atlantica sp. nov. with signatures of a generalist lifestyle and marine biomass degradation.</title>
        <authorList>
            <person name="Hagestad O.C."/>
            <person name="Hou L."/>
            <person name="Andersen J.H."/>
            <person name="Hansen E.H."/>
            <person name="Altermark B."/>
            <person name="Li C."/>
            <person name="Kuhnert E."/>
            <person name="Cox R.J."/>
            <person name="Crous P.W."/>
            <person name="Spatafora J.W."/>
            <person name="Lail K."/>
            <person name="Amirebrahimi M."/>
            <person name="Lipzen A."/>
            <person name="Pangilinan J."/>
            <person name="Andreopoulos W."/>
            <person name="Hayes R.D."/>
            <person name="Ng V."/>
            <person name="Grigoriev I.V."/>
            <person name="Jackson S.A."/>
            <person name="Sutton T.D.S."/>
            <person name="Dobson A.D.W."/>
            <person name="Rama T."/>
        </authorList>
    </citation>
    <scope>NUCLEOTIDE SEQUENCE</scope>
    <source>
        <strain evidence="12">TRa3180A</strain>
    </source>
</reference>
<keyword evidence="6 8" id="KW-0472">Membrane</keyword>
<feature type="transmembrane region" description="Helical" evidence="8">
    <location>
        <begin position="191"/>
        <end position="211"/>
    </location>
</feature>
<comment type="caution">
    <text evidence="12">The sequence shown here is derived from an EMBL/GenBank/DDBJ whole genome shotgun (WGS) entry which is preliminary data.</text>
</comment>
<feature type="transmembrane region" description="Helical" evidence="8">
    <location>
        <begin position="257"/>
        <end position="283"/>
    </location>
</feature>
<evidence type="ECO:0000259" key="11">
    <source>
        <dbReference type="Pfam" id="PF21902"/>
    </source>
</evidence>
<evidence type="ECO:0000313" key="12">
    <source>
        <dbReference type="EMBL" id="KAG9245522.1"/>
    </source>
</evidence>
<dbReference type="InterPro" id="IPR053937">
    <property type="entry name" value="GOST_TM"/>
</dbReference>
<sequence>MRNWLSGLLLIGASCIGVNSLEVKIDQTVDNRQSCAGMYSKKAWGGNSNPYILIKFLPHSAIDTNSDPIASLIIFEWKDLPLLGVLPTADSMGKDYICDQETIEEKFCNSNQTGEYILAENATEISKNPIFTKAIHLKDPGAPINYPIKDTGYFCVGTTGFTPNGVEYAATVEFRNAFGELPAAQIAKLPFYGGITIVYAVIATFWAFLYAQHRHDILAVQNYITAIIIFLIVEMLMTWGFYDYLNRNGSNIGSKALMFIVAILNAGRNSFSFFLLLIVCMGYGVVKPSLGKTMWYVRWLAIGHFIFGLIYSVASLTITPESAGPLVLFVILPLAGTLTAFYVWTLNSLNMTMKDLNERKQTVKAGMYRKLWWAIFLSIIVIFGFFFLNSISFASATDPDFVPFHWQSRWFILDGWLNLVYLADVMFISYLWRPTANNRRFAMSDELAQDDEGFEIADFGVEEDEGSDVENVAARAQGQEPKYDPPSSRNTAKESQRESLDVETIFAVGEENDRWSDDGSDDEDRKKLVGTQTRQ</sequence>
<keyword evidence="3 8" id="KW-0812">Transmembrane</keyword>
<feature type="transmembrane region" description="Helical" evidence="8">
    <location>
        <begin position="223"/>
        <end position="242"/>
    </location>
</feature>
<feature type="compositionally biased region" description="Basic and acidic residues" evidence="7">
    <location>
        <begin position="511"/>
        <end position="527"/>
    </location>
</feature>
<feature type="domain" description="PTM1-like N-terminal" evidence="11">
    <location>
        <begin position="31"/>
        <end position="176"/>
    </location>
</feature>
<dbReference type="OrthoDB" id="19932at2759"/>
<feature type="transmembrane region" description="Helical" evidence="8">
    <location>
        <begin position="411"/>
        <end position="432"/>
    </location>
</feature>
<feature type="domain" description="GOST seven transmembrane" evidence="10">
    <location>
        <begin position="188"/>
        <end position="439"/>
    </location>
</feature>
<name>A0A9P7Z5J0_9HELO</name>
<accession>A0A9P7Z5J0</accession>
<comment type="similarity">
    <text evidence="2">Belongs to the LU7TM family.</text>
</comment>
<dbReference type="PROSITE" id="PS51257">
    <property type="entry name" value="PROKAR_LIPOPROTEIN"/>
    <property type="match status" value="1"/>
</dbReference>
<dbReference type="Proteomes" id="UP000887226">
    <property type="component" value="Unassembled WGS sequence"/>
</dbReference>
<evidence type="ECO:0000256" key="9">
    <source>
        <dbReference type="SAM" id="SignalP"/>
    </source>
</evidence>
<feature type="transmembrane region" description="Helical" evidence="8">
    <location>
        <begin position="295"/>
        <end position="314"/>
    </location>
</feature>
<dbReference type="InterPro" id="IPR053938">
    <property type="entry name" value="PTM1-like_N"/>
</dbReference>
<feature type="transmembrane region" description="Helical" evidence="8">
    <location>
        <begin position="326"/>
        <end position="350"/>
    </location>
</feature>
<keyword evidence="5 8" id="KW-1133">Transmembrane helix</keyword>
<evidence type="ECO:0000313" key="13">
    <source>
        <dbReference type="Proteomes" id="UP000887226"/>
    </source>
</evidence>
<evidence type="ECO:0000256" key="6">
    <source>
        <dbReference type="ARBA" id="ARBA00023136"/>
    </source>
</evidence>
<feature type="signal peptide" evidence="9">
    <location>
        <begin position="1"/>
        <end position="20"/>
    </location>
</feature>
<evidence type="ECO:0000256" key="8">
    <source>
        <dbReference type="SAM" id="Phobius"/>
    </source>
</evidence>
<proteinExistence type="inferred from homology"/>
<dbReference type="GO" id="GO:0005829">
    <property type="term" value="C:cytosol"/>
    <property type="evidence" value="ECO:0007669"/>
    <property type="project" value="GOC"/>
</dbReference>